<gene>
    <name evidence="1" type="ORF">HPBE_LOCUS3940</name>
</gene>
<reference evidence="3" key="2">
    <citation type="submission" date="2019-09" db="UniProtKB">
        <authorList>
            <consortium name="WormBaseParasite"/>
        </authorList>
    </citation>
    <scope>IDENTIFICATION</scope>
</reference>
<name>A0A183FCP7_HELPZ</name>
<evidence type="ECO:0000313" key="2">
    <source>
        <dbReference type="Proteomes" id="UP000050761"/>
    </source>
</evidence>
<keyword evidence="2" id="KW-1185">Reference proteome</keyword>
<evidence type="ECO:0000313" key="1">
    <source>
        <dbReference type="EMBL" id="VDO52217.1"/>
    </source>
</evidence>
<accession>A0A183FCP7</accession>
<protein>
    <submittedName>
        <fullName evidence="1 3">Uncharacterized protein</fullName>
    </submittedName>
</protein>
<dbReference type="AlphaFoldDB" id="A0A183FCP7"/>
<organism evidence="2 3">
    <name type="scientific">Heligmosomoides polygyrus</name>
    <name type="common">Parasitic roundworm</name>
    <dbReference type="NCBI Taxonomy" id="6339"/>
    <lineage>
        <taxon>Eukaryota</taxon>
        <taxon>Metazoa</taxon>
        <taxon>Ecdysozoa</taxon>
        <taxon>Nematoda</taxon>
        <taxon>Chromadorea</taxon>
        <taxon>Rhabditida</taxon>
        <taxon>Rhabditina</taxon>
        <taxon>Rhabditomorpha</taxon>
        <taxon>Strongyloidea</taxon>
        <taxon>Heligmosomidae</taxon>
        <taxon>Heligmosomoides</taxon>
    </lineage>
</organism>
<proteinExistence type="predicted"/>
<reference evidence="1 2" key="1">
    <citation type="submission" date="2018-11" db="EMBL/GenBank/DDBJ databases">
        <authorList>
            <consortium name="Pathogen Informatics"/>
        </authorList>
    </citation>
    <scope>NUCLEOTIDE SEQUENCE [LARGE SCALE GENOMIC DNA]</scope>
</reference>
<accession>A0A3P7WYY5</accession>
<dbReference type="EMBL" id="UZAH01020605">
    <property type="protein sequence ID" value="VDO52217.1"/>
    <property type="molecule type" value="Genomic_DNA"/>
</dbReference>
<dbReference type="WBParaSite" id="HPBE_0000393901-mRNA-1">
    <property type="protein sequence ID" value="HPBE_0000393901-mRNA-1"/>
    <property type="gene ID" value="HPBE_0000393901"/>
</dbReference>
<evidence type="ECO:0000313" key="3">
    <source>
        <dbReference type="WBParaSite" id="HPBE_0000393901-mRNA-1"/>
    </source>
</evidence>
<sequence>MSAAGSIKALITKAAKELHRRNRDVWDKFGDTLDACESAGTDLRLSPEQRTAMVNSALNLRDLLTKLDERWERAQEYAAEQSSAEGEPDIMDEFSTHWKEHGYEDIVNEAHRLVERLQSVVLAPTTSVPQN</sequence>
<dbReference type="Proteomes" id="UP000050761">
    <property type="component" value="Unassembled WGS sequence"/>
</dbReference>